<dbReference type="Pfam" id="PF01386">
    <property type="entry name" value="Ribosomal_L25p"/>
    <property type="match status" value="1"/>
</dbReference>
<dbReference type="PANTHER" id="PTHR33284:SF1">
    <property type="entry name" value="RIBOSOMAL PROTEIN L25_GLN-TRNA SYNTHETASE, ANTI-CODON-BINDING DOMAIN-CONTAINING PROTEIN"/>
    <property type="match status" value="1"/>
</dbReference>
<dbReference type="InterPro" id="IPR020057">
    <property type="entry name" value="Ribosomal_bL25_b-dom"/>
</dbReference>
<keyword evidence="10" id="KW-1185">Reference proteome</keyword>
<dbReference type="Gene3D" id="2.170.120.20">
    <property type="entry name" value="Ribosomal protein L25, beta domain"/>
    <property type="match status" value="1"/>
</dbReference>
<protein>
    <recommendedName>
        <fullName evidence="5">Large ribosomal subunit protein bL25</fullName>
    </recommendedName>
    <alternativeName>
        <fullName evidence="5">General stress protein CTC</fullName>
    </alternativeName>
</protein>
<dbReference type="Proteomes" id="UP000438699">
    <property type="component" value="Unassembled WGS sequence"/>
</dbReference>
<organism evidence="9 10">
    <name type="scientific">Pseudodesulfovibrio senegalensis</name>
    <dbReference type="NCBI Taxonomy" id="1721087"/>
    <lineage>
        <taxon>Bacteria</taxon>
        <taxon>Pseudomonadati</taxon>
        <taxon>Thermodesulfobacteriota</taxon>
        <taxon>Desulfovibrionia</taxon>
        <taxon>Desulfovibrionales</taxon>
        <taxon>Desulfovibrionaceae</taxon>
    </lineage>
</organism>
<dbReference type="AlphaFoldDB" id="A0A6N6N4D6"/>
<dbReference type="Gene3D" id="2.40.240.10">
    <property type="entry name" value="Ribosomal Protein L25, Chain P"/>
    <property type="match status" value="1"/>
</dbReference>
<dbReference type="CDD" id="cd00495">
    <property type="entry name" value="Ribosomal_L25_TL5_CTC"/>
    <property type="match status" value="1"/>
</dbReference>
<gene>
    <name evidence="5" type="primary">rplY</name>
    <name evidence="5" type="synonym">ctc</name>
    <name evidence="9" type="ORF">F8A88_01785</name>
</gene>
<evidence type="ECO:0000259" key="8">
    <source>
        <dbReference type="Pfam" id="PF14693"/>
    </source>
</evidence>
<comment type="function">
    <text evidence="5">This is one of the proteins that binds to the 5S RNA in the ribosome where it forms part of the central protuberance.</text>
</comment>
<dbReference type="RefSeq" id="WP_151149273.1">
    <property type="nucleotide sequence ID" value="NZ_WAIE01000001.1"/>
</dbReference>
<dbReference type="InterPro" id="IPR037121">
    <property type="entry name" value="Ribosomal_bL25_C"/>
</dbReference>
<dbReference type="Pfam" id="PF14693">
    <property type="entry name" value="Ribosomal_TL5_C"/>
    <property type="match status" value="1"/>
</dbReference>
<evidence type="ECO:0000256" key="4">
    <source>
        <dbReference type="ARBA" id="ARBA00023274"/>
    </source>
</evidence>
<evidence type="ECO:0000313" key="10">
    <source>
        <dbReference type="Proteomes" id="UP000438699"/>
    </source>
</evidence>
<keyword evidence="4 5" id="KW-0687">Ribonucleoprotein</keyword>
<name>A0A6N6N4D6_9BACT</name>
<dbReference type="SUPFAM" id="SSF50715">
    <property type="entry name" value="Ribosomal protein L25-like"/>
    <property type="match status" value="1"/>
</dbReference>
<evidence type="ECO:0000259" key="7">
    <source>
        <dbReference type="Pfam" id="PF01386"/>
    </source>
</evidence>
<feature type="domain" description="Large ribosomal subunit protein bL25 beta" evidence="8">
    <location>
        <begin position="107"/>
        <end position="188"/>
    </location>
</feature>
<dbReference type="InterPro" id="IPR029751">
    <property type="entry name" value="Ribosomal_L25_dom"/>
</dbReference>
<dbReference type="NCBIfam" id="TIGR00731">
    <property type="entry name" value="bL25_bact_ctc"/>
    <property type="match status" value="1"/>
</dbReference>
<sequence length="220" mass="24231">MAKKLLKLSVAERKQTGKGPNRRLRATGMVPGVFYNQEGVNIPVKVERTPLQKAWAASGSTQVIDLEIDRDGKTENIKALIWRLKYDPVKPLPIHVDFFGVDVDKVLKVAVPFVLQGTSIGVKMGGMLEQYRDMCEIHAKPLDIPTEIVINIENLNMGDKIHVQDLEMPEGVEAIHEDNYAILTCLEPGAVPDFEEEEAEAAEAEAAEAAEGEAEAEAED</sequence>
<keyword evidence="3 5" id="KW-0689">Ribosomal protein</keyword>
<dbReference type="PANTHER" id="PTHR33284">
    <property type="entry name" value="RIBOSOMAL PROTEIN L25/GLN-TRNA SYNTHETASE, ANTI-CODON-BINDING DOMAIN-CONTAINING PROTEIN"/>
    <property type="match status" value="1"/>
</dbReference>
<dbReference type="InterPro" id="IPR001021">
    <property type="entry name" value="Ribosomal_bL25_long"/>
</dbReference>
<evidence type="ECO:0000256" key="2">
    <source>
        <dbReference type="ARBA" id="ARBA00022884"/>
    </source>
</evidence>
<proteinExistence type="inferred from homology"/>
<dbReference type="InterPro" id="IPR011035">
    <property type="entry name" value="Ribosomal_bL25/Gln-tRNA_synth"/>
</dbReference>
<accession>A0A6N6N4D6</accession>
<evidence type="ECO:0000256" key="6">
    <source>
        <dbReference type="SAM" id="MobiDB-lite"/>
    </source>
</evidence>
<dbReference type="OrthoDB" id="9786489at2"/>
<comment type="caution">
    <text evidence="9">The sequence shown here is derived from an EMBL/GenBank/DDBJ whole genome shotgun (WGS) entry which is preliminary data.</text>
</comment>
<dbReference type="GO" id="GO:0022625">
    <property type="term" value="C:cytosolic large ribosomal subunit"/>
    <property type="evidence" value="ECO:0007669"/>
    <property type="project" value="TreeGrafter"/>
</dbReference>
<comment type="subunit">
    <text evidence="5">Part of the 50S ribosomal subunit; part of the 5S rRNA/L5/L18/L25 subcomplex. Contacts the 5S rRNA. Binds to the 5S rRNA independently of L5 and L18.</text>
</comment>
<keyword evidence="1 5" id="KW-0699">rRNA-binding</keyword>
<dbReference type="GO" id="GO:0003735">
    <property type="term" value="F:structural constituent of ribosome"/>
    <property type="evidence" value="ECO:0007669"/>
    <property type="project" value="InterPro"/>
</dbReference>
<evidence type="ECO:0000313" key="9">
    <source>
        <dbReference type="EMBL" id="KAB1443022.1"/>
    </source>
</evidence>
<dbReference type="HAMAP" id="MF_01334">
    <property type="entry name" value="Ribosomal_bL25_CTC"/>
    <property type="match status" value="1"/>
</dbReference>
<dbReference type="InterPro" id="IPR020056">
    <property type="entry name" value="Rbsml_bL25/Gln-tRNA_synth_N"/>
</dbReference>
<comment type="similarity">
    <text evidence="5">Belongs to the bacterial ribosomal protein bL25 family. CTC subfamily.</text>
</comment>
<evidence type="ECO:0000256" key="5">
    <source>
        <dbReference type="HAMAP-Rule" id="MF_01334"/>
    </source>
</evidence>
<keyword evidence="2 5" id="KW-0694">RNA-binding</keyword>
<feature type="domain" description="Large ribosomal subunit protein bL25 L25" evidence="7">
    <location>
        <begin position="8"/>
        <end position="98"/>
    </location>
</feature>
<feature type="region of interest" description="Disordered" evidence="6">
    <location>
        <begin position="195"/>
        <end position="220"/>
    </location>
</feature>
<dbReference type="GO" id="GO:0008097">
    <property type="term" value="F:5S rRNA binding"/>
    <property type="evidence" value="ECO:0007669"/>
    <property type="project" value="InterPro"/>
</dbReference>
<dbReference type="InterPro" id="IPR020930">
    <property type="entry name" value="Ribosomal_uL5_bac-type"/>
</dbReference>
<dbReference type="EMBL" id="WAIE01000001">
    <property type="protein sequence ID" value="KAB1443022.1"/>
    <property type="molecule type" value="Genomic_DNA"/>
</dbReference>
<evidence type="ECO:0000256" key="3">
    <source>
        <dbReference type="ARBA" id="ARBA00022980"/>
    </source>
</evidence>
<reference evidence="9 10" key="1">
    <citation type="journal article" date="2017" name="Int. J. Syst. Evol. Microbiol.">
        <title>Desulfovibrio senegalensis sp. nov., a mesophilic sulfate reducer isolated from marine sediment.</title>
        <authorList>
            <person name="Thioye A."/>
            <person name="Gam Z.B.A."/>
            <person name="Mbengue M."/>
            <person name="Cayol J.L."/>
            <person name="Joseph-Bartoli M."/>
            <person name="Toure-Kane C."/>
            <person name="Labat M."/>
        </authorList>
    </citation>
    <scope>NUCLEOTIDE SEQUENCE [LARGE SCALE GENOMIC DNA]</scope>
    <source>
        <strain evidence="9 10">DSM 101509</strain>
    </source>
</reference>
<dbReference type="GO" id="GO:0006412">
    <property type="term" value="P:translation"/>
    <property type="evidence" value="ECO:0007669"/>
    <property type="project" value="UniProtKB-UniRule"/>
</dbReference>
<evidence type="ECO:0000256" key="1">
    <source>
        <dbReference type="ARBA" id="ARBA00022730"/>
    </source>
</evidence>